<evidence type="ECO:0000256" key="1">
    <source>
        <dbReference type="SAM" id="Phobius"/>
    </source>
</evidence>
<sequence length="408" mass="43920">MPSALVLLTVHPNRLEAELHLPLVELETAFGHPLADSPQTVVPRYGAALRQYLTRHVRVQSPDGRTWAVRPGALRVQHQQTELNGPYEELLATLQLAPPPGADVRHFVLHDDAVIHQVVTHKILVAVRQDWATGRVHDDAPPAQVGVIELNVVDNVIPPLVVNMAAGSSWTGFTALVRLGTRHIADGTDHLLFLLALLLPAPLVVAGQRWGGFGGARYSVRRLLLLVTAFTAGHSLTLVLGTLGWVRLPSQPVETLIAASILVAAAHAVRPLFPGREPWVAAGFGLVHGLAFAGTLAALQLEGGPLAWSLLGFNVGIELMQLLVVGLTVPWLLLLARTPHYWWVRISGAALAGLAAAAWLTERLSGHPNVLTRALVRADPYAPWLLAGLAVVALLLYVRRTRPAPKSS</sequence>
<organism evidence="2 3">
    <name type="scientific">Hymenobacter gummosus</name>
    <dbReference type="NCBI Taxonomy" id="1776032"/>
    <lineage>
        <taxon>Bacteria</taxon>
        <taxon>Pseudomonadati</taxon>
        <taxon>Bacteroidota</taxon>
        <taxon>Cytophagia</taxon>
        <taxon>Cytophagales</taxon>
        <taxon>Hymenobacteraceae</taxon>
        <taxon>Hymenobacter</taxon>
    </lineage>
</organism>
<feature type="transmembrane region" description="Helical" evidence="1">
    <location>
        <begin position="255"/>
        <end position="273"/>
    </location>
</feature>
<gene>
    <name evidence="2" type="ORF">EJV47_03120</name>
</gene>
<evidence type="ECO:0000313" key="3">
    <source>
        <dbReference type="Proteomes" id="UP000282184"/>
    </source>
</evidence>
<dbReference type="Proteomes" id="UP000282184">
    <property type="component" value="Unassembled WGS sequence"/>
</dbReference>
<dbReference type="OrthoDB" id="9808870at2"/>
<feature type="transmembrane region" description="Helical" evidence="1">
    <location>
        <begin position="342"/>
        <end position="361"/>
    </location>
</feature>
<feature type="transmembrane region" description="Helical" evidence="1">
    <location>
        <begin position="311"/>
        <end position="335"/>
    </location>
</feature>
<dbReference type="AlphaFoldDB" id="A0A3S0ISG7"/>
<dbReference type="EMBL" id="RXOF01000001">
    <property type="protein sequence ID" value="RTQ53739.1"/>
    <property type="molecule type" value="Genomic_DNA"/>
</dbReference>
<feature type="transmembrane region" description="Helical" evidence="1">
    <location>
        <begin position="223"/>
        <end position="243"/>
    </location>
</feature>
<feature type="transmembrane region" description="Helical" evidence="1">
    <location>
        <begin position="191"/>
        <end position="211"/>
    </location>
</feature>
<protein>
    <submittedName>
        <fullName evidence="2">HupE/UreJ family protein</fullName>
    </submittedName>
</protein>
<dbReference type="InterPro" id="IPR032809">
    <property type="entry name" value="Put_HupE_UreJ"/>
</dbReference>
<keyword evidence="1" id="KW-0812">Transmembrane</keyword>
<reference evidence="2 3" key="1">
    <citation type="submission" date="2018-12" db="EMBL/GenBank/DDBJ databases">
        <title>Hymenobacter gummosus sp. nov., isolated from a spring.</title>
        <authorList>
            <person name="Nie L."/>
        </authorList>
    </citation>
    <scope>NUCLEOTIDE SEQUENCE [LARGE SCALE GENOMIC DNA]</scope>
    <source>
        <strain evidence="2 3">KCTC 52166</strain>
    </source>
</reference>
<keyword evidence="1" id="KW-1133">Transmembrane helix</keyword>
<dbReference type="Pfam" id="PF13795">
    <property type="entry name" value="HupE_UreJ_2"/>
    <property type="match status" value="1"/>
</dbReference>
<feature type="transmembrane region" description="Helical" evidence="1">
    <location>
        <begin position="381"/>
        <end position="398"/>
    </location>
</feature>
<keyword evidence="1" id="KW-0472">Membrane</keyword>
<dbReference type="RefSeq" id="WP_126691666.1">
    <property type="nucleotide sequence ID" value="NZ_RXOF01000001.1"/>
</dbReference>
<name>A0A3S0ISG7_9BACT</name>
<proteinExistence type="predicted"/>
<comment type="caution">
    <text evidence="2">The sequence shown here is derived from an EMBL/GenBank/DDBJ whole genome shotgun (WGS) entry which is preliminary data.</text>
</comment>
<accession>A0A3S0ISG7</accession>
<feature type="transmembrane region" description="Helical" evidence="1">
    <location>
        <begin position="280"/>
        <end position="299"/>
    </location>
</feature>
<keyword evidence="3" id="KW-1185">Reference proteome</keyword>
<evidence type="ECO:0000313" key="2">
    <source>
        <dbReference type="EMBL" id="RTQ53739.1"/>
    </source>
</evidence>